<reference evidence="3" key="1">
    <citation type="journal article" date="2014" name="Front. Microbiol.">
        <title>High frequency of phylogenetically diverse reductive dehalogenase-homologous genes in deep subseafloor sedimentary metagenomes.</title>
        <authorList>
            <person name="Kawai M."/>
            <person name="Futagami T."/>
            <person name="Toyoda A."/>
            <person name="Takaki Y."/>
            <person name="Nishi S."/>
            <person name="Hori S."/>
            <person name="Arai W."/>
            <person name="Tsubouchi T."/>
            <person name="Morono Y."/>
            <person name="Uchiyama I."/>
            <person name="Ito T."/>
            <person name="Fujiyama A."/>
            <person name="Inagaki F."/>
            <person name="Takami H."/>
        </authorList>
    </citation>
    <scope>NUCLEOTIDE SEQUENCE</scope>
    <source>
        <strain evidence="3">Expedition CK06-06</strain>
    </source>
</reference>
<sequence length="138" mass="15745">RSRIGVQLIHKGHWYEKKVWPEYFQLAHMAGFEAIPKVRNVVELVKLIATYDVVVCAEGGISHIAKAVGTQAVVIFGGFADPAWSGYEDHYNITNKYWCSYCYNPKPCLEEPERKCMKEIKIEQVVNAVEELQRSGRA</sequence>
<name>X0XRQ1_9ZZZZ</name>
<dbReference type="GO" id="GO:0008713">
    <property type="term" value="F:ADP-heptose-lipopolysaccharide heptosyltransferase activity"/>
    <property type="evidence" value="ECO:0007669"/>
    <property type="project" value="TreeGrafter"/>
</dbReference>
<accession>X0XRQ1</accession>
<dbReference type="AlphaFoldDB" id="X0XRQ1"/>
<gene>
    <name evidence="3" type="ORF">S01H1_50227</name>
</gene>
<comment type="caution">
    <text evidence="3">The sequence shown here is derived from an EMBL/GenBank/DDBJ whole genome shotgun (WGS) entry which is preliminary data.</text>
</comment>
<dbReference type="InterPro" id="IPR002201">
    <property type="entry name" value="Glyco_trans_9"/>
</dbReference>
<evidence type="ECO:0000256" key="2">
    <source>
        <dbReference type="ARBA" id="ARBA00022679"/>
    </source>
</evidence>
<dbReference type="SUPFAM" id="SSF53756">
    <property type="entry name" value="UDP-Glycosyltransferase/glycogen phosphorylase"/>
    <property type="match status" value="1"/>
</dbReference>
<dbReference type="PANTHER" id="PTHR30160">
    <property type="entry name" value="TETRAACYLDISACCHARIDE 4'-KINASE-RELATED"/>
    <property type="match status" value="1"/>
</dbReference>
<dbReference type="EMBL" id="BARS01032356">
    <property type="protein sequence ID" value="GAG27546.1"/>
    <property type="molecule type" value="Genomic_DNA"/>
</dbReference>
<keyword evidence="2" id="KW-0808">Transferase</keyword>
<proteinExistence type="predicted"/>
<evidence type="ECO:0000313" key="3">
    <source>
        <dbReference type="EMBL" id="GAG27546.1"/>
    </source>
</evidence>
<dbReference type="Pfam" id="PF01075">
    <property type="entry name" value="Glyco_transf_9"/>
    <property type="match status" value="1"/>
</dbReference>
<dbReference type="GO" id="GO:0009244">
    <property type="term" value="P:lipopolysaccharide core region biosynthetic process"/>
    <property type="evidence" value="ECO:0007669"/>
    <property type="project" value="TreeGrafter"/>
</dbReference>
<dbReference type="Gene3D" id="3.40.50.2000">
    <property type="entry name" value="Glycogen Phosphorylase B"/>
    <property type="match status" value="1"/>
</dbReference>
<organism evidence="3">
    <name type="scientific">marine sediment metagenome</name>
    <dbReference type="NCBI Taxonomy" id="412755"/>
    <lineage>
        <taxon>unclassified sequences</taxon>
        <taxon>metagenomes</taxon>
        <taxon>ecological metagenomes</taxon>
    </lineage>
</organism>
<keyword evidence="1" id="KW-0328">Glycosyltransferase</keyword>
<dbReference type="InterPro" id="IPR051199">
    <property type="entry name" value="LPS_LOS_Heptosyltrfase"/>
</dbReference>
<dbReference type="GO" id="GO:0005829">
    <property type="term" value="C:cytosol"/>
    <property type="evidence" value="ECO:0007669"/>
    <property type="project" value="TreeGrafter"/>
</dbReference>
<feature type="non-terminal residue" evidence="3">
    <location>
        <position position="1"/>
    </location>
</feature>
<evidence type="ECO:0000256" key="1">
    <source>
        <dbReference type="ARBA" id="ARBA00022676"/>
    </source>
</evidence>
<protein>
    <submittedName>
        <fullName evidence="3">Uncharacterized protein</fullName>
    </submittedName>
</protein>